<dbReference type="EMBL" id="UPPP01000101">
    <property type="protein sequence ID" value="VBB08879.1"/>
    <property type="molecule type" value="Genomic_DNA"/>
</dbReference>
<proteinExistence type="predicted"/>
<feature type="transmembrane region" description="Helical" evidence="1">
    <location>
        <begin position="54"/>
        <end position="74"/>
    </location>
</feature>
<organism evidence="2 3">
    <name type="scientific">Lucifera butyrica</name>
    <dbReference type="NCBI Taxonomy" id="1351585"/>
    <lineage>
        <taxon>Bacteria</taxon>
        <taxon>Bacillati</taxon>
        <taxon>Bacillota</taxon>
        <taxon>Negativicutes</taxon>
        <taxon>Veillonellales</taxon>
        <taxon>Veillonellaceae</taxon>
        <taxon>Lucifera</taxon>
    </lineage>
</organism>
<dbReference type="AlphaFoldDB" id="A0A498RCA4"/>
<dbReference type="PANTHER" id="PTHR19879:SF9">
    <property type="entry name" value="TRANSCRIPTION INITIATION FACTOR TFIID SUBUNIT 5"/>
    <property type="match status" value="1"/>
</dbReference>
<feature type="transmembrane region" description="Helical" evidence="1">
    <location>
        <begin position="30"/>
        <end position="47"/>
    </location>
</feature>
<keyword evidence="1" id="KW-0812">Transmembrane</keyword>
<feature type="transmembrane region" description="Helical" evidence="1">
    <location>
        <begin position="7"/>
        <end position="24"/>
    </location>
</feature>
<name>A0A498RCA4_9FIRM</name>
<dbReference type="Pfam" id="PF00400">
    <property type="entry name" value="WD40"/>
    <property type="match status" value="2"/>
</dbReference>
<dbReference type="SUPFAM" id="SSF50978">
    <property type="entry name" value="WD40 repeat-like"/>
    <property type="match status" value="1"/>
</dbReference>
<feature type="transmembrane region" description="Helical" evidence="1">
    <location>
        <begin position="129"/>
        <end position="148"/>
    </location>
</feature>
<evidence type="ECO:0000256" key="1">
    <source>
        <dbReference type="SAM" id="Phobius"/>
    </source>
</evidence>
<protein>
    <submittedName>
        <fullName evidence="2">Uncharacterized protein</fullName>
    </submittedName>
</protein>
<dbReference type="RefSeq" id="WP_122629728.1">
    <property type="nucleotide sequence ID" value="NZ_UPPP01000101.1"/>
</dbReference>
<feature type="transmembrane region" description="Helical" evidence="1">
    <location>
        <begin position="94"/>
        <end position="113"/>
    </location>
</feature>
<dbReference type="InterPro" id="IPR001680">
    <property type="entry name" value="WD40_rpt"/>
</dbReference>
<reference evidence="2 3" key="1">
    <citation type="submission" date="2018-06" db="EMBL/GenBank/DDBJ databases">
        <authorList>
            <person name="Strepis N."/>
        </authorList>
    </citation>
    <scope>NUCLEOTIDE SEQUENCE [LARGE SCALE GENOMIC DNA]</scope>
    <source>
        <strain evidence="2">LUCI</strain>
    </source>
</reference>
<evidence type="ECO:0000313" key="3">
    <source>
        <dbReference type="Proteomes" id="UP000277811"/>
    </source>
</evidence>
<keyword evidence="1" id="KW-1133">Transmembrane helix</keyword>
<dbReference type="InterPro" id="IPR015943">
    <property type="entry name" value="WD40/YVTN_repeat-like_dom_sf"/>
</dbReference>
<sequence>MERNQWIDKAAIIGIAGYLIYTFYEILNGVEPFWSSLILPILLIVGLRKHNYTGWIILMANLIVQSIFYLLVVGRGYLYIQLKWVDPIGEAYLMLYKFLFVTIGFTLAAIYIYRQKKQFAGKMEKYPDGLMKFLIILMAISIPFLPGMEPRIKLALDPSVVKVNNADGGNRIEQVVFSRDNKIIVPVQHRSEFMVWDLKKSDKRIFSAKSYVSSVAASSDGTYLIVGRVPEEHGYVFDCSDAGIDIWNWDTGEKVELKKKEPLDTNKPSSAATQIIFSPDNIHFAVGRGDDVHIDTIEIWNLKTDTVDRILPVDGFLDILNGRADVGGSIAYSPDGQLIAVAGKVITLWNVNTGKCIAGLKSEGELMPGEVAYSPDGRYVAFAVNKFIGERHREQGMIEIWEPASRSLIRTLAWDSYLPVNSVKFSPDGKYIAAGGGGGSEGGIVRIWDAASGALVTHMKYPEYSVKSIAFSSDGSRLAIGGQSYVKIWNWR</sequence>
<keyword evidence="1" id="KW-0472">Membrane</keyword>
<dbReference type="Proteomes" id="UP000277811">
    <property type="component" value="Unassembled WGS sequence"/>
</dbReference>
<evidence type="ECO:0000313" key="2">
    <source>
        <dbReference type="EMBL" id="VBB08879.1"/>
    </source>
</evidence>
<dbReference type="Gene3D" id="2.130.10.10">
    <property type="entry name" value="YVTN repeat-like/Quinoprotein amine dehydrogenase"/>
    <property type="match status" value="2"/>
</dbReference>
<gene>
    <name evidence="2" type="ORF">LUCI_4162</name>
</gene>
<dbReference type="PANTHER" id="PTHR19879">
    <property type="entry name" value="TRANSCRIPTION INITIATION FACTOR TFIID"/>
    <property type="match status" value="1"/>
</dbReference>
<dbReference type="OrthoDB" id="9801679at2"/>
<keyword evidence="3" id="KW-1185">Reference proteome</keyword>
<dbReference type="InterPro" id="IPR036322">
    <property type="entry name" value="WD40_repeat_dom_sf"/>
</dbReference>
<accession>A0A498RCA4</accession>
<dbReference type="SMART" id="SM00320">
    <property type="entry name" value="WD40"/>
    <property type="match status" value="5"/>
</dbReference>